<dbReference type="InterPro" id="IPR000305">
    <property type="entry name" value="GIY-YIG_endonuc"/>
</dbReference>
<sequence>MKLKDYKNLRRNVLKEFNSVRYDHFVKNPKLIPNQPGVYLIYRERDGHPYVGESSDVRRRLLEHALVPTPTQYVDREIKKTGPESFQVAFVMKAENYDYRRKMEGVFVDRLNAYYNGFNGSIDGGKLTLGQRYWRSIVKKIYKALFPKLYKSINSKKKVRGVRNLLKLKKKLARVNR</sequence>
<reference evidence="2" key="1">
    <citation type="submission" date="2020-04" db="EMBL/GenBank/DDBJ databases">
        <title>Deep metagenomics examines the oral microbiome during advanced dental caries in children, revealing novel taxa and co-occurrences with host molecules.</title>
        <authorList>
            <person name="Baker J.L."/>
            <person name="Morton J.T."/>
            <person name="Dinis M."/>
            <person name="Alvarez R."/>
            <person name="Tran N.C."/>
            <person name="Knight R."/>
            <person name="Edlund A."/>
        </authorList>
    </citation>
    <scope>NUCLEOTIDE SEQUENCE</scope>
    <source>
        <strain evidence="2">JCVI_23_bin.11</strain>
    </source>
</reference>
<dbReference type="Pfam" id="PF01541">
    <property type="entry name" value="GIY-YIG"/>
    <property type="match status" value="1"/>
</dbReference>
<dbReference type="Gene3D" id="3.40.1440.10">
    <property type="entry name" value="GIY-YIG endonuclease"/>
    <property type="match status" value="1"/>
</dbReference>
<evidence type="ECO:0000313" key="3">
    <source>
        <dbReference type="Proteomes" id="UP000758611"/>
    </source>
</evidence>
<dbReference type="SMART" id="SM00465">
    <property type="entry name" value="GIYc"/>
    <property type="match status" value="1"/>
</dbReference>
<dbReference type="AlphaFoldDB" id="A0A930E223"/>
<protein>
    <submittedName>
        <fullName evidence="2">GIY-YIG nuclease family protein</fullName>
    </submittedName>
</protein>
<name>A0A930E223_9FIRM</name>
<evidence type="ECO:0000259" key="1">
    <source>
        <dbReference type="PROSITE" id="PS50164"/>
    </source>
</evidence>
<organism evidence="2 3">
    <name type="scientific">Parvimonas micra</name>
    <dbReference type="NCBI Taxonomy" id="33033"/>
    <lineage>
        <taxon>Bacteria</taxon>
        <taxon>Bacillati</taxon>
        <taxon>Bacillota</taxon>
        <taxon>Tissierellia</taxon>
        <taxon>Tissierellales</taxon>
        <taxon>Peptoniphilaceae</taxon>
        <taxon>Parvimonas</taxon>
    </lineage>
</organism>
<dbReference type="PROSITE" id="PS50164">
    <property type="entry name" value="GIY_YIG"/>
    <property type="match status" value="1"/>
</dbReference>
<dbReference type="Proteomes" id="UP000758611">
    <property type="component" value="Unassembled WGS sequence"/>
</dbReference>
<dbReference type="InterPro" id="IPR035901">
    <property type="entry name" value="GIY-YIG_endonuc_sf"/>
</dbReference>
<feature type="domain" description="GIY-YIG" evidence="1">
    <location>
        <begin position="34"/>
        <end position="117"/>
    </location>
</feature>
<dbReference type="EMBL" id="JABZRE010000002">
    <property type="protein sequence ID" value="MBF1306392.1"/>
    <property type="molecule type" value="Genomic_DNA"/>
</dbReference>
<evidence type="ECO:0000313" key="2">
    <source>
        <dbReference type="EMBL" id="MBF1306392.1"/>
    </source>
</evidence>
<comment type="caution">
    <text evidence="2">The sequence shown here is derived from an EMBL/GenBank/DDBJ whole genome shotgun (WGS) entry which is preliminary data.</text>
</comment>
<accession>A0A930E223</accession>
<dbReference type="RefSeq" id="WP_278476939.1">
    <property type="nucleotide sequence ID" value="NZ_JABZRE010000002.1"/>
</dbReference>
<gene>
    <name evidence="2" type="ORF">HXM94_01195</name>
</gene>
<proteinExistence type="predicted"/>
<dbReference type="SUPFAM" id="SSF82771">
    <property type="entry name" value="GIY-YIG endonuclease"/>
    <property type="match status" value="1"/>
</dbReference>